<evidence type="ECO:0000259" key="2">
    <source>
        <dbReference type="PROSITE" id="PS51462"/>
    </source>
</evidence>
<dbReference type="OrthoDB" id="447842at2759"/>
<reference evidence="3" key="1">
    <citation type="journal article" date="2020" name="bioRxiv">
        <title>Comparative genomics of Chlamydomonas.</title>
        <authorList>
            <person name="Craig R.J."/>
            <person name="Hasan A.R."/>
            <person name="Ness R.W."/>
            <person name="Keightley P.D."/>
        </authorList>
    </citation>
    <scope>NUCLEOTIDE SEQUENCE</scope>
    <source>
        <strain evidence="3">SAG 7.73</strain>
    </source>
</reference>
<accession>A0A835VWU4</accession>
<dbReference type="SUPFAM" id="SSF55811">
    <property type="entry name" value="Nudix"/>
    <property type="match status" value="1"/>
</dbReference>
<dbReference type="InterPro" id="IPR051325">
    <property type="entry name" value="Nudix_hydrolase_domain"/>
</dbReference>
<evidence type="ECO:0000256" key="1">
    <source>
        <dbReference type="ARBA" id="ARBA00022801"/>
    </source>
</evidence>
<dbReference type="InterPro" id="IPR000086">
    <property type="entry name" value="NUDIX_hydrolase_dom"/>
</dbReference>
<dbReference type="GO" id="GO:0004081">
    <property type="term" value="F:bis(5'-nucleosyl)-tetraphosphatase (asymmetrical) activity"/>
    <property type="evidence" value="ECO:0007669"/>
    <property type="project" value="TreeGrafter"/>
</dbReference>
<sequence length="390" mass="41510">MTTKKSRTLVLVGLEGEDELIRAVQSQAQAFLTVTELPQTASTSDIAAAAAVRLPDGTELDRAHVVGVLLNANPCASGDVDTAALRLENALELAKAIREACPHAFVMLWHRDAVEDPRLRIAAFASGANMVTCFAEHAAEAVQKLASIGAVDNGPRQCSCDWCGQTGMTADELWLHQPLYHIYEANRSGRCCACACGPDGAAGGGPEVDNLAVHIHEAHRPAAHGGPYTELRRGLGSAVVVHRRSDNKFLMVQEFAAQGFWVPGGGTDVGETLRASAVRECEEEAGVQVALQGLADIAHLLDSDGKPCWRLATFYAVLSDPANEAAARPKTVPCFESAGACWVSADQLDAIPLRSERIPKTWFPHFARGGAALPLQLPADQAHLFPDVGF</sequence>
<name>A0A835VWU4_CHLIN</name>
<comment type="caution">
    <text evidence="3">The sequence shown here is derived from an EMBL/GenBank/DDBJ whole genome shotgun (WGS) entry which is preliminary data.</text>
</comment>
<evidence type="ECO:0000313" key="4">
    <source>
        <dbReference type="Proteomes" id="UP000650467"/>
    </source>
</evidence>
<dbReference type="Pfam" id="PF00293">
    <property type="entry name" value="NUDIX"/>
    <property type="match status" value="1"/>
</dbReference>
<dbReference type="EMBL" id="JAEHOC010000026">
    <property type="protein sequence ID" value="KAG2430810.1"/>
    <property type="molecule type" value="Genomic_DNA"/>
</dbReference>
<dbReference type="Proteomes" id="UP000650467">
    <property type="component" value="Unassembled WGS sequence"/>
</dbReference>
<feature type="domain" description="Nudix hydrolase" evidence="2">
    <location>
        <begin position="232"/>
        <end position="366"/>
    </location>
</feature>
<dbReference type="InterPro" id="IPR015797">
    <property type="entry name" value="NUDIX_hydrolase-like_dom_sf"/>
</dbReference>
<organism evidence="3 4">
    <name type="scientific">Chlamydomonas incerta</name>
    <dbReference type="NCBI Taxonomy" id="51695"/>
    <lineage>
        <taxon>Eukaryota</taxon>
        <taxon>Viridiplantae</taxon>
        <taxon>Chlorophyta</taxon>
        <taxon>core chlorophytes</taxon>
        <taxon>Chlorophyceae</taxon>
        <taxon>CS clade</taxon>
        <taxon>Chlamydomonadales</taxon>
        <taxon>Chlamydomonadaceae</taxon>
        <taxon>Chlamydomonas</taxon>
    </lineage>
</organism>
<proteinExistence type="predicted"/>
<gene>
    <name evidence="3" type="ORF">HXX76_009786</name>
</gene>
<dbReference type="PANTHER" id="PTHR21340:SF0">
    <property type="entry name" value="BIS(5'-NUCLEOSYL)-TETRAPHOSPHATASE [ASYMMETRICAL]"/>
    <property type="match status" value="1"/>
</dbReference>
<keyword evidence="1" id="KW-0378">Hydrolase</keyword>
<dbReference type="GO" id="GO:0006167">
    <property type="term" value="P:AMP biosynthetic process"/>
    <property type="evidence" value="ECO:0007669"/>
    <property type="project" value="TreeGrafter"/>
</dbReference>
<dbReference type="GO" id="GO:0006754">
    <property type="term" value="P:ATP biosynthetic process"/>
    <property type="evidence" value="ECO:0007669"/>
    <property type="project" value="TreeGrafter"/>
</dbReference>
<dbReference type="Gene3D" id="3.90.79.10">
    <property type="entry name" value="Nucleoside Triphosphate Pyrophosphohydrolase"/>
    <property type="match status" value="1"/>
</dbReference>
<dbReference type="CDD" id="cd02883">
    <property type="entry name" value="NUDIX_Hydrolase"/>
    <property type="match status" value="1"/>
</dbReference>
<evidence type="ECO:0000313" key="3">
    <source>
        <dbReference type="EMBL" id="KAG2430810.1"/>
    </source>
</evidence>
<dbReference type="AlphaFoldDB" id="A0A835VWU4"/>
<dbReference type="PANTHER" id="PTHR21340">
    <property type="entry name" value="DIADENOSINE 5,5-P1,P4-TETRAPHOSPHATE PYROPHOSPHOHYDROLASE MUTT"/>
    <property type="match status" value="1"/>
</dbReference>
<dbReference type="PROSITE" id="PS51462">
    <property type="entry name" value="NUDIX"/>
    <property type="match status" value="1"/>
</dbReference>
<keyword evidence="4" id="KW-1185">Reference proteome</keyword>
<protein>
    <recommendedName>
        <fullName evidence="2">Nudix hydrolase domain-containing protein</fullName>
    </recommendedName>
</protein>